<protein>
    <recommendedName>
        <fullName evidence="3">Sec translocon accessory complex subunit YajC</fullName>
    </recommendedName>
</protein>
<accession>A0A3D8IYL1</accession>
<evidence type="ECO:0000313" key="13">
    <source>
        <dbReference type="Proteomes" id="UP000257067"/>
    </source>
</evidence>
<comment type="caution">
    <text evidence="12">The sequence shown here is derived from an EMBL/GenBank/DDBJ whole genome shotgun (WGS) entry which is preliminary data.</text>
</comment>
<dbReference type="SMART" id="SM01323">
    <property type="entry name" value="YajC"/>
    <property type="match status" value="1"/>
</dbReference>
<dbReference type="PRINTS" id="PR01853">
    <property type="entry name" value="YAJCTRNLCASE"/>
</dbReference>
<dbReference type="AlphaFoldDB" id="A0A3D8IYL1"/>
<evidence type="ECO:0000256" key="9">
    <source>
        <dbReference type="ARBA" id="ARBA00023010"/>
    </source>
</evidence>
<evidence type="ECO:0000256" key="8">
    <source>
        <dbReference type="ARBA" id="ARBA00022989"/>
    </source>
</evidence>
<name>A0A3D8IYL1_9HELI</name>
<dbReference type="GO" id="GO:0015031">
    <property type="term" value="P:protein transport"/>
    <property type="evidence" value="ECO:0007669"/>
    <property type="project" value="UniProtKB-KW"/>
</dbReference>
<dbReference type="Pfam" id="PF02699">
    <property type="entry name" value="YajC"/>
    <property type="match status" value="1"/>
</dbReference>
<evidence type="ECO:0000256" key="10">
    <source>
        <dbReference type="ARBA" id="ARBA00023136"/>
    </source>
</evidence>
<keyword evidence="13" id="KW-1185">Reference proteome</keyword>
<keyword evidence="4" id="KW-0813">Transport</keyword>
<comment type="subcellular location">
    <subcellularLocation>
        <location evidence="1">Cell membrane</location>
        <topology evidence="1">Single-pass membrane protein</topology>
    </subcellularLocation>
</comment>
<evidence type="ECO:0000256" key="7">
    <source>
        <dbReference type="ARBA" id="ARBA00022927"/>
    </source>
</evidence>
<dbReference type="Proteomes" id="UP000257067">
    <property type="component" value="Unassembled WGS sequence"/>
</dbReference>
<keyword evidence="5" id="KW-1003">Cell membrane</keyword>
<sequence length="92" mass="10601">MQDANSLTGILTSLVPFIAIFAIFYFLFIRPQKNQQKKHKQMLEALQVGDKVVSYGGIMCEIIKKEDNHFLVRSGESTMKLVKEYIAYKVEQ</sequence>
<evidence type="ECO:0000313" key="12">
    <source>
        <dbReference type="EMBL" id="RDU70076.1"/>
    </source>
</evidence>
<keyword evidence="7" id="KW-0653">Protein transport</keyword>
<keyword evidence="8 11" id="KW-1133">Transmembrane helix</keyword>
<evidence type="ECO:0000256" key="4">
    <source>
        <dbReference type="ARBA" id="ARBA00022448"/>
    </source>
</evidence>
<dbReference type="PANTHER" id="PTHR33909:SF1">
    <property type="entry name" value="SEC TRANSLOCON ACCESSORY COMPLEX SUBUNIT YAJC"/>
    <property type="match status" value="1"/>
</dbReference>
<keyword evidence="9" id="KW-0811">Translocation</keyword>
<evidence type="ECO:0000256" key="6">
    <source>
        <dbReference type="ARBA" id="ARBA00022692"/>
    </source>
</evidence>
<evidence type="ECO:0000256" key="3">
    <source>
        <dbReference type="ARBA" id="ARBA00014962"/>
    </source>
</evidence>
<dbReference type="OrthoDB" id="9811406at2"/>
<keyword evidence="6 11" id="KW-0812">Transmembrane</keyword>
<dbReference type="RefSeq" id="WP_104723934.1">
    <property type="nucleotide sequence ID" value="NZ_FZNE01000002.1"/>
</dbReference>
<evidence type="ECO:0000256" key="1">
    <source>
        <dbReference type="ARBA" id="ARBA00004162"/>
    </source>
</evidence>
<evidence type="ECO:0000256" key="11">
    <source>
        <dbReference type="SAM" id="Phobius"/>
    </source>
</evidence>
<dbReference type="EMBL" id="NXLU01000001">
    <property type="protein sequence ID" value="RDU70076.1"/>
    <property type="molecule type" value="Genomic_DNA"/>
</dbReference>
<evidence type="ECO:0000256" key="5">
    <source>
        <dbReference type="ARBA" id="ARBA00022475"/>
    </source>
</evidence>
<comment type="similarity">
    <text evidence="2">Belongs to the YajC family.</text>
</comment>
<dbReference type="GO" id="GO:0005886">
    <property type="term" value="C:plasma membrane"/>
    <property type="evidence" value="ECO:0007669"/>
    <property type="project" value="UniProtKB-SubCell"/>
</dbReference>
<dbReference type="InterPro" id="IPR003849">
    <property type="entry name" value="Preprotein_translocase_YajC"/>
</dbReference>
<gene>
    <name evidence="12" type="primary">yajC</name>
    <name evidence="12" type="ORF">CQA62_01295</name>
</gene>
<dbReference type="PANTHER" id="PTHR33909">
    <property type="entry name" value="SEC TRANSLOCON ACCESSORY COMPLEX SUBUNIT YAJC"/>
    <property type="match status" value="1"/>
</dbReference>
<organism evidence="12 13">
    <name type="scientific">Helicobacter cholecystus</name>
    <dbReference type="NCBI Taxonomy" id="45498"/>
    <lineage>
        <taxon>Bacteria</taxon>
        <taxon>Pseudomonadati</taxon>
        <taxon>Campylobacterota</taxon>
        <taxon>Epsilonproteobacteria</taxon>
        <taxon>Campylobacterales</taxon>
        <taxon>Helicobacteraceae</taxon>
        <taxon>Helicobacter</taxon>
    </lineage>
</organism>
<dbReference type="NCBIfam" id="TIGR00739">
    <property type="entry name" value="yajC"/>
    <property type="match status" value="1"/>
</dbReference>
<feature type="transmembrane region" description="Helical" evidence="11">
    <location>
        <begin position="6"/>
        <end position="28"/>
    </location>
</feature>
<proteinExistence type="inferred from homology"/>
<evidence type="ECO:0000256" key="2">
    <source>
        <dbReference type="ARBA" id="ARBA00006742"/>
    </source>
</evidence>
<keyword evidence="10 11" id="KW-0472">Membrane</keyword>
<reference evidence="12 13" key="1">
    <citation type="submission" date="2018-04" db="EMBL/GenBank/DDBJ databases">
        <title>Novel Campyloabacter and Helicobacter Species and Strains.</title>
        <authorList>
            <person name="Mannion A.J."/>
            <person name="Shen Z."/>
            <person name="Fox J.G."/>
        </authorList>
    </citation>
    <scope>NUCLEOTIDE SEQUENCE [LARGE SCALE GENOMIC DNA]</scope>
    <source>
        <strain evidence="12 13">ATCC 700242</strain>
    </source>
</reference>